<dbReference type="PROSITE" id="PS50082">
    <property type="entry name" value="WD_REPEATS_2"/>
    <property type="match status" value="1"/>
</dbReference>
<dbReference type="AlphaFoldDB" id="A0AA39MIN8"/>
<dbReference type="GeneID" id="85362214"/>
<reference evidence="2" key="1">
    <citation type="submission" date="2023-06" db="EMBL/GenBank/DDBJ databases">
        <authorList>
            <consortium name="Lawrence Berkeley National Laboratory"/>
            <person name="Ahrendt S."/>
            <person name="Sahu N."/>
            <person name="Indic B."/>
            <person name="Wong-Bajracharya J."/>
            <person name="Merenyi Z."/>
            <person name="Ke H.-M."/>
            <person name="Monk M."/>
            <person name="Kocsube S."/>
            <person name="Drula E."/>
            <person name="Lipzen A."/>
            <person name="Balint B."/>
            <person name="Henrissat B."/>
            <person name="Andreopoulos B."/>
            <person name="Martin F.M."/>
            <person name="Harder C.B."/>
            <person name="Rigling D."/>
            <person name="Ford K.L."/>
            <person name="Foster G.D."/>
            <person name="Pangilinan J."/>
            <person name="Papanicolaou A."/>
            <person name="Barry K."/>
            <person name="LaButti K."/>
            <person name="Viragh M."/>
            <person name="Koriabine M."/>
            <person name="Yan M."/>
            <person name="Riley R."/>
            <person name="Champramary S."/>
            <person name="Plett K.L."/>
            <person name="Tsai I.J."/>
            <person name="Slot J."/>
            <person name="Sipos G."/>
            <person name="Plett J."/>
            <person name="Nagy L.G."/>
            <person name="Grigoriev I.V."/>
        </authorList>
    </citation>
    <scope>NUCLEOTIDE SEQUENCE</scope>
    <source>
        <strain evidence="2">CCBAS 213</strain>
    </source>
</reference>
<keyword evidence="3" id="KW-1185">Reference proteome</keyword>
<comment type="caution">
    <text evidence="2">The sequence shown here is derived from an EMBL/GenBank/DDBJ whole genome shotgun (WGS) entry which is preliminary data.</text>
</comment>
<dbReference type="Gene3D" id="2.130.10.10">
    <property type="entry name" value="YVTN repeat-like/Quinoprotein amine dehydrogenase"/>
    <property type="match status" value="2"/>
</dbReference>
<dbReference type="PANTHER" id="PTHR19879:SF9">
    <property type="entry name" value="TRANSCRIPTION INITIATION FACTOR TFIID SUBUNIT 5"/>
    <property type="match status" value="1"/>
</dbReference>
<dbReference type="EMBL" id="JAUEPS010000129">
    <property type="protein sequence ID" value="KAK0436306.1"/>
    <property type="molecule type" value="Genomic_DNA"/>
</dbReference>
<sequence>MAFLDLCFRRHVYHSVARLHGHRGAINALAFMPNGLVLASGSDDESIKLWSTGHAICLQTLIDGQESFGEVKALCFIGADGQWLVSGTGRGLVCVYERTLGGRYYQTTSVLGTSASNDPVESLAFDPGSRCLAVTSHNGAIVVYNPDFTGIRVALRMQWSSDVAPMIPRSCAFVSAGKDLFVFGLNTGDITTLSATTGEMVSRHHLGCPIGSAAVDSKGSVLLLQNVGDSFELYDIRSNKLIHIIPADSTIPFLTDVKFTKSGAIAAGGSATGKVRIIHIGSGSVVQELNHGRGILLLCSLTLPTNEMELGPVQALDMASTCMLDIIASGSSADLHDIRLWAKPTRLVVMTTRSLYIVLLALSVYYTFQMWMPWLNQWFSLEVATASIGRAGCQGIQYFQMSPVPDLDLHWACCCDGYDDDTPDLMGRVLQRHMQMQERVVTEE</sequence>
<dbReference type="Pfam" id="PF00400">
    <property type="entry name" value="WD40"/>
    <property type="match status" value="2"/>
</dbReference>
<evidence type="ECO:0000313" key="3">
    <source>
        <dbReference type="Proteomes" id="UP001175211"/>
    </source>
</evidence>
<dbReference type="InterPro" id="IPR001680">
    <property type="entry name" value="WD40_rpt"/>
</dbReference>
<dbReference type="RefSeq" id="XP_060322228.1">
    <property type="nucleotide sequence ID" value="XM_060478666.1"/>
</dbReference>
<gene>
    <name evidence="2" type="ORF">EV420DRAFT_1652606</name>
</gene>
<keyword evidence="1" id="KW-0853">WD repeat</keyword>
<dbReference type="PROSITE" id="PS50294">
    <property type="entry name" value="WD_REPEATS_REGION"/>
    <property type="match status" value="1"/>
</dbReference>
<dbReference type="InterPro" id="IPR015943">
    <property type="entry name" value="WD40/YVTN_repeat-like_dom_sf"/>
</dbReference>
<dbReference type="SUPFAM" id="SSF50978">
    <property type="entry name" value="WD40 repeat-like"/>
    <property type="match status" value="1"/>
</dbReference>
<dbReference type="Proteomes" id="UP001175211">
    <property type="component" value="Unassembled WGS sequence"/>
</dbReference>
<accession>A0AA39MIN8</accession>
<dbReference type="SMART" id="SM00320">
    <property type="entry name" value="WD40"/>
    <property type="match status" value="4"/>
</dbReference>
<evidence type="ECO:0000313" key="2">
    <source>
        <dbReference type="EMBL" id="KAK0436306.1"/>
    </source>
</evidence>
<feature type="repeat" description="WD" evidence="1">
    <location>
        <begin position="19"/>
        <end position="51"/>
    </location>
</feature>
<protein>
    <submittedName>
        <fullName evidence="2">WD40-repeat-containing domain protein</fullName>
    </submittedName>
</protein>
<name>A0AA39MIN8_ARMTA</name>
<dbReference type="PANTHER" id="PTHR19879">
    <property type="entry name" value="TRANSCRIPTION INITIATION FACTOR TFIID"/>
    <property type="match status" value="1"/>
</dbReference>
<dbReference type="InterPro" id="IPR036322">
    <property type="entry name" value="WD40_repeat_dom_sf"/>
</dbReference>
<organism evidence="2 3">
    <name type="scientific">Armillaria tabescens</name>
    <name type="common">Ringless honey mushroom</name>
    <name type="synonym">Agaricus tabescens</name>
    <dbReference type="NCBI Taxonomy" id="1929756"/>
    <lineage>
        <taxon>Eukaryota</taxon>
        <taxon>Fungi</taxon>
        <taxon>Dikarya</taxon>
        <taxon>Basidiomycota</taxon>
        <taxon>Agaricomycotina</taxon>
        <taxon>Agaricomycetes</taxon>
        <taxon>Agaricomycetidae</taxon>
        <taxon>Agaricales</taxon>
        <taxon>Marasmiineae</taxon>
        <taxon>Physalacriaceae</taxon>
        <taxon>Desarmillaria</taxon>
    </lineage>
</organism>
<proteinExistence type="predicted"/>
<evidence type="ECO:0000256" key="1">
    <source>
        <dbReference type="PROSITE-ProRule" id="PRU00221"/>
    </source>
</evidence>